<gene>
    <name evidence="2" type="ORF">RSOLAG1IB_00061</name>
</gene>
<dbReference type="SUPFAM" id="SSF53335">
    <property type="entry name" value="S-adenosyl-L-methionine-dependent methyltransferases"/>
    <property type="match status" value="1"/>
</dbReference>
<dbReference type="AlphaFoldDB" id="A0A0B7F0H6"/>
<evidence type="ECO:0000313" key="3">
    <source>
        <dbReference type="Proteomes" id="UP000059188"/>
    </source>
</evidence>
<feature type="domain" description="Ribosomal RNA methyltransferase FtsJ" evidence="1">
    <location>
        <begin position="46"/>
        <end position="222"/>
    </location>
</feature>
<proteinExistence type="predicted"/>
<evidence type="ECO:0000313" key="2">
    <source>
        <dbReference type="EMBL" id="CEL51526.1"/>
    </source>
</evidence>
<keyword evidence="3" id="KW-1185">Reference proteome</keyword>
<dbReference type="OrthoDB" id="417125at2759"/>
<dbReference type="InterPro" id="IPR029063">
    <property type="entry name" value="SAM-dependent_MTases_sf"/>
</dbReference>
<organism evidence="2 3">
    <name type="scientific">Thanatephorus cucumeris (strain AG1-IB / isolate 7/3/14)</name>
    <name type="common">Lettuce bottom rot fungus</name>
    <name type="synonym">Rhizoctonia solani</name>
    <dbReference type="NCBI Taxonomy" id="1108050"/>
    <lineage>
        <taxon>Eukaryota</taxon>
        <taxon>Fungi</taxon>
        <taxon>Dikarya</taxon>
        <taxon>Basidiomycota</taxon>
        <taxon>Agaricomycotina</taxon>
        <taxon>Agaricomycetes</taxon>
        <taxon>Cantharellales</taxon>
        <taxon>Ceratobasidiaceae</taxon>
        <taxon>Rhizoctonia</taxon>
        <taxon>Rhizoctonia solani AG-1</taxon>
    </lineage>
</organism>
<dbReference type="Proteomes" id="UP000059188">
    <property type="component" value="Unassembled WGS sequence"/>
</dbReference>
<reference evidence="2 3" key="1">
    <citation type="submission" date="2014-11" db="EMBL/GenBank/DDBJ databases">
        <authorList>
            <person name="Wibberg Daniel"/>
        </authorList>
    </citation>
    <scope>NUCLEOTIDE SEQUENCE [LARGE SCALE GENOMIC DNA]</scope>
    <source>
        <strain evidence="2">Rhizoctonia solani AG1-IB 7/3/14</strain>
    </source>
</reference>
<dbReference type="GO" id="GO:0032259">
    <property type="term" value="P:methylation"/>
    <property type="evidence" value="ECO:0007669"/>
    <property type="project" value="InterPro"/>
</dbReference>
<accession>A0A0B7F0H6</accession>
<protein>
    <recommendedName>
        <fullName evidence="1">Ribosomal RNA methyltransferase FtsJ domain-containing protein</fullName>
    </recommendedName>
</protein>
<dbReference type="InterPro" id="IPR002877">
    <property type="entry name" value="RNA_MeTrfase_FtsJ_dom"/>
</dbReference>
<dbReference type="EMBL" id="LN679100">
    <property type="protein sequence ID" value="CEL51526.1"/>
    <property type="molecule type" value="Genomic_DNA"/>
</dbReference>
<dbReference type="STRING" id="1108050.A0A0B7F0H6"/>
<dbReference type="Pfam" id="PF01728">
    <property type="entry name" value="FtsJ"/>
    <property type="match status" value="1"/>
</dbReference>
<evidence type="ECO:0000259" key="1">
    <source>
        <dbReference type="Pfam" id="PF01728"/>
    </source>
</evidence>
<sequence>MAPSDNTNTEGQPNEGDCVGQITDEERALRLRLSLEGMNGVINFILTHRFLDIGCCPGGYSTLVMNICPNATGMGISLPVPDGGHGLAIPGPLLPRFDLQLADLTMFDLAPDFSDTPPSSSSLQPIPFDRNTFDLVICDAHYRQRQPANDPRPWSGTRLYISQLLLALHAIHPGGRIFLTLWRVESPLTAQILLALDRISTSTHTLKSRSIHEQRPMFYVLAAGIQTNSSEYTTLVYSLKKLWWTMTFGDVGGQGRDATWTEKEMITPWDDVMTEAGLALISRLGTPVWDIQSNGLLRLLQSQGIELDVDQL</sequence>
<dbReference type="GO" id="GO:0008168">
    <property type="term" value="F:methyltransferase activity"/>
    <property type="evidence" value="ECO:0007669"/>
    <property type="project" value="InterPro"/>
</dbReference>
<dbReference type="Gene3D" id="3.40.50.12760">
    <property type="match status" value="1"/>
</dbReference>
<name>A0A0B7F0H6_THACB</name>